<protein>
    <submittedName>
        <fullName evidence="2">Uncharacterized protein</fullName>
    </submittedName>
</protein>
<dbReference type="OrthoDB" id="118996at2759"/>
<reference evidence="2" key="1">
    <citation type="submission" date="2021-02" db="EMBL/GenBank/DDBJ databases">
        <authorList>
            <person name="Palmer J.M."/>
        </authorList>
    </citation>
    <scope>NUCLEOTIDE SEQUENCE</scope>
    <source>
        <strain evidence="2">SCRP734</strain>
    </source>
</reference>
<feature type="coiled-coil region" evidence="1">
    <location>
        <begin position="129"/>
        <end position="166"/>
    </location>
</feature>
<gene>
    <name evidence="2" type="ORF">PHYPSEUDO_001412</name>
</gene>
<dbReference type="AlphaFoldDB" id="A0A8T1WIF4"/>
<sequence length="227" mass="25320">MVMTADCDVCGYVDKFLPIHGFIAFRAGLSRVGVDALKAACQHRKGSSCSFGLQLRDQLIDTLWGSCLDATKTEPCIGKTHAVASVIVNAAPALEGTTHKKRKTGNEPADVTVSLGNIHVGQQLHDEEKAEIKAFVAELSEEVKRLRSENQKLAESQQQLLENQQQLLLKQAELLEIVQRLQRQQEISDRLLCTVYDRQRSPGELQLRFPELPRVEQTLFTQQTDGN</sequence>
<evidence type="ECO:0000256" key="1">
    <source>
        <dbReference type="SAM" id="Coils"/>
    </source>
</evidence>
<dbReference type="Proteomes" id="UP000694044">
    <property type="component" value="Unassembled WGS sequence"/>
</dbReference>
<keyword evidence="3" id="KW-1185">Reference proteome</keyword>
<proteinExistence type="predicted"/>
<comment type="caution">
    <text evidence="2">The sequence shown here is derived from an EMBL/GenBank/DDBJ whole genome shotgun (WGS) entry which is preliminary data.</text>
</comment>
<accession>A0A8T1WIF4</accession>
<keyword evidence="1" id="KW-0175">Coiled coil</keyword>
<evidence type="ECO:0000313" key="2">
    <source>
        <dbReference type="EMBL" id="KAG7392308.1"/>
    </source>
</evidence>
<organism evidence="2 3">
    <name type="scientific">Phytophthora pseudosyringae</name>
    <dbReference type="NCBI Taxonomy" id="221518"/>
    <lineage>
        <taxon>Eukaryota</taxon>
        <taxon>Sar</taxon>
        <taxon>Stramenopiles</taxon>
        <taxon>Oomycota</taxon>
        <taxon>Peronosporomycetes</taxon>
        <taxon>Peronosporales</taxon>
        <taxon>Peronosporaceae</taxon>
        <taxon>Phytophthora</taxon>
    </lineage>
</organism>
<evidence type="ECO:0000313" key="3">
    <source>
        <dbReference type="Proteomes" id="UP000694044"/>
    </source>
</evidence>
<dbReference type="EMBL" id="JAGDFM010000012">
    <property type="protein sequence ID" value="KAG7392308.1"/>
    <property type="molecule type" value="Genomic_DNA"/>
</dbReference>
<name>A0A8T1WIF4_9STRA</name>